<dbReference type="Proteomes" id="UP000553193">
    <property type="component" value="Unassembled WGS sequence"/>
</dbReference>
<evidence type="ECO:0000313" key="2">
    <source>
        <dbReference type="Proteomes" id="UP000553193"/>
    </source>
</evidence>
<protein>
    <submittedName>
        <fullName evidence="1">Uncharacterized protein</fullName>
    </submittedName>
</protein>
<comment type="caution">
    <text evidence="1">The sequence shown here is derived from an EMBL/GenBank/DDBJ whole genome shotgun (WGS) entry which is preliminary data.</text>
</comment>
<accession>A0A840ABV6</accession>
<evidence type="ECO:0000313" key="1">
    <source>
        <dbReference type="EMBL" id="MBB3899448.1"/>
    </source>
</evidence>
<dbReference type="AlphaFoldDB" id="A0A840ABV6"/>
<dbReference type="EMBL" id="JACIDJ010000005">
    <property type="protein sequence ID" value="MBB3899448.1"/>
    <property type="molecule type" value="Genomic_DNA"/>
</dbReference>
<gene>
    <name evidence="1" type="ORF">GGQ83_002900</name>
</gene>
<name>A0A840ABV6_9PROT</name>
<organism evidence="1 2">
    <name type="scientific">Roseococcus suduntuyensis</name>
    <dbReference type="NCBI Taxonomy" id="455361"/>
    <lineage>
        <taxon>Bacteria</taxon>
        <taxon>Pseudomonadati</taxon>
        <taxon>Pseudomonadota</taxon>
        <taxon>Alphaproteobacteria</taxon>
        <taxon>Acetobacterales</taxon>
        <taxon>Roseomonadaceae</taxon>
        <taxon>Roseococcus</taxon>
    </lineage>
</organism>
<reference evidence="1 2" key="1">
    <citation type="submission" date="2020-08" db="EMBL/GenBank/DDBJ databases">
        <title>Genomic Encyclopedia of Type Strains, Phase IV (KMG-IV): sequencing the most valuable type-strain genomes for metagenomic binning, comparative biology and taxonomic classification.</title>
        <authorList>
            <person name="Goeker M."/>
        </authorList>
    </citation>
    <scope>NUCLEOTIDE SEQUENCE [LARGE SCALE GENOMIC DNA]</scope>
    <source>
        <strain evidence="1 2">DSM 19979</strain>
    </source>
</reference>
<proteinExistence type="predicted"/>
<keyword evidence="2" id="KW-1185">Reference proteome</keyword>
<dbReference type="RefSeq" id="WP_184385221.1">
    <property type="nucleotide sequence ID" value="NZ_JACIDJ010000005.1"/>
</dbReference>
<sequence length="218" mass="22675">MPFAPTALTPVFQSQSFSLWHYRSTDTRDQITTVGYFAPARTQLRVGDVIIAQASDALSILPVRSNAVIGTGVNLDGAVAPIALTRTVAKSFQFVQQASAVVTTIILAPLLAGLIAGTSIPVSAQVVGPISQVVVSIRDAQGQLVPPAQLVDVSQGFATTTLPTPPVGTGYRLRVEDAGDSGVAAISSSFNILPDLRLILTEGGVKLLQEDRSAIAQG</sequence>